<accession>A0A6G1L8T3</accession>
<keyword evidence="2" id="KW-1185">Reference proteome</keyword>
<evidence type="ECO:0000313" key="1">
    <source>
        <dbReference type="EMBL" id="KAF2769002.1"/>
    </source>
</evidence>
<reference evidence="1" key="1">
    <citation type="journal article" date="2020" name="Stud. Mycol.">
        <title>101 Dothideomycetes genomes: a test case for predicting lifestyles and emergence of pathogens.</title>
        <authorList>
            <person name="Haridas S."/>
            <person name="Albert R."/>
            <person name="Binder M."/>
            <person name="Bloem J."/>
            <person name="Labutti K."/>
            <person name="Salamov A."/>
            <person name="Andreopoulos B."/>
            <person name="Baker S."/>
            <person name="Barry K."/>
            <person name="Bills G."/>
            <person name="Bluhm B."/>
            <person name="Cannon C."/>
            <person name="Castanera R."/>
            <person name="Culley D."/>
            <person name="Daum C."/>
            <person name="Ezra D."/>
            <person name="Gonzalez J."/>
            <person name="Henrissat B."/>
            <person name="Kuo A."/>
            <person name="Liang C."/>
            <person name="Lipzen A."/>
            <person name="Lutzoni F."/>
            <person name="Magnuson J."/>
            <person name="Mondo S."/>
            <person name="Nolan M."/>
            <person name="Ohm R."/>
            <person name="Pangilinan J."/>
            <person name="Park H.-J."/>
            <person name="Ramirez L."/>
            <person name="Alfaro M."/>
            <person name="Sun H."/>
            <person name="Tritt A."/>
            <person name="Yoshinaga Y."/>
            <person name="Zwiers L.-H."/>
            <person name="Turgeon B."/>
            <person name="Goodwin S."/>
            <person name="Spatafora J."/>
            <person name="Crous P."/>
            <person name="Grigoriev I."/>
        </authorList>
    </citation>
    <scope>NUCLEOTIDE SEQUENCE</scope>
    <source>
        <strain evidence="1">CBS 116005</strain>
    </source>
</reference>
<dbReference type="EMBL" id="ML995838">
    <property type="protein sequence ID" value="KAF2769002.1"/>
    <property type="molecule type" value="Genomic_DNA"/>
</dbReference>
<dbReference type="InterPro" id="IPR038883">
    <property type="entry name" value="AN11006-like"/>
</dbReference>
<evidence type="ECO:0000313" key="2">
    <source>
        <dbReference type="Proteomes" id="UP000799436"/>
    </source>
</evidence>
<sequence length="247" mass="27791">MIVLLRKEASLAGPELQDSRADQSASRLLSLPAELRNAIWEYLLVQSSQIGLLRHSGALTTVSRQQRLCANVLRTCKQANEEGTAILYGENTFLAHSSLLASLPSLLLVVRPNRVSLPPVTSPRLVKMIRRYYLHVRLDIDPRFSRSQVQESFDGVDELEIEVFQSMYGSCDFGNLKFFESVRGVGKAVVQGSVGDGKYADWLSRVMMSEPGTSFEPYSERYIGGSKAWDAWYIQRPAKRWTMLTLV</sequence>
<proteinExistence type="predicted"/>
<gene>
    <name evidence="1" type="ORF">EJ03DRAFT_108769</name>
</gene>
<name>A0A6G1L8T3_9PEZI</name>
<organism evidence="1 2">
    <name type="scientific">Teratosphaeria nubilosa</name>
    <dbReference type="NCBI Taxonomy" id="161662"/>
    <lineage>
        <taxon>Eukaryota</taxon>
        <taxon>Fungi</taxon>
        <taxon>Dikarya</taxon>
        <taxon>Ascomycota</taxon>
        <taxon>Pezizomycotina</taxon>
        <taxon>Dothideomycetes</taxon>
        <taxon>Dothideomycetidae</taxon>
        <taxon>Mycosphaerellales</taxon>
        <taxon>Teratosphaeriaceae</taxon>
        <taxon>Teratosphaeria</taxon>
    </lineage>
</organism>
<dbReference type="Proteomes" id="UP000799436">
    <property type="component" value="Unassembled WGS sequence"/>
</dbReference>
<evidence type="ECO:0008006" key="3">
    <source>
        <dbReference type="Google" id="ProtNLM"/>
    </source>
</evidence>
<protein>
    <recommendedName>
        <fullName evidence="3">F-box domain-containing protein</fullName>
    </recommendedName>
</protein>
<dbReference type="AlphaFoldDB" id="A0A6G1L8T3"/>
<dbReference type="PANTHER" id="PTHR42085">
    <property type="entry name" value="F-BOX DOMAIN-CONTAINING PROTEIN"/>
    <property type="match status" value="1"/>
</dbReference>
<dbReference type="PANTHER" id="PTHR42085:SF4">
    <property type="entry name" value="F-BOX DOMAIN-CONTAINING PROTEIN"/>
    <property type="match status" value="1"/>
</dbReference>
<dbReference type="OrthoDB" id="2951834at2759"/>